<protein>
    <submittedName>
        <fullName evidence="2">Uncharacterized protein</fullName>
    </submittedName>
</protein>
<feature type="region of interest" description="Disordered" evidence="1">
    <location>
        <begin position="47"/>
        <end position="66"/>
    </location>
</feature>
<organism evidence="2 3">
    <name type="scientific">Dendrobium chrysotoxum</name>
    <name type="common">Orchid</name>
    <dbReference type="NCBI Taxonomy" id="161865"/>
    <lineage>
        <taxon>Eukaryota</taxon>
        <taxon>Viridiplantae</taxon>
        <taxon>Streptophyta</taxon>
        <taxon>Embryophyta</taxon>
        <taxon>Tracheophyta</taxon>
        <taxon>Spermatophyta</taxon>
        <taxon>Magnoliopsida</taxon>
        <taxon>Liliopsida</taxon>
        <taxon>Asparagales</taxon>
        <taxon>Orchidaceae</taxon>
        <taxon>Epidendroideae</taxon>
        <taxon>Malaxideae</taxon>
        <taxon>Dendrobiinae</taxon>
        <taxon>Dendrobium</taxon>
    </lineage>
</organism>
<evidence type="ECO:0000256" key="1">
    <source>
        <dbReference type="SAM" id="MobiDB-lite"/>
    </source>
</evidence>
<evidence type="ECO:0000313" key="3">
    <source>
        <dbReference type="Proteomes" id="UP000775213"/>
    </source>
</evidence>
<dbReference type="EMBL" id="JAGFBR010000001">
    <property type="protein sequence ID" value="KAH0470434.1"/>
    <property type="molecule type" value="Genomic_DNA"/>
</dbReference>
<name>A0AAV7HRN1_DENCH</name>
<dbReference type="AlphaFoldDB" id="A0AAV7HRN1"/>
<reference evidence="2 3" key="1">
    <citation type="journal article" date="2021" name="Hortic Res">
        <title>Chromosome-scale assembly of the Dendrobium chrysotoxum genome enhances the understanding of orchid evolution.</title>
        <authorList>
            <person name="Zhang Y."/>
            <person name="Zhang G.Q."/>
            <person name="Zhang D."/>
            <person name="Liu X.D."/>
            <person name="Xu X.Y."/>
            <person name="Sun W.H."/>
            <person name="Yu X."/>
            <person name="Zhu X."/>
            <person name="Wang Z.W."/>
            <person name="Zhao X."/>
            <person name="Zhong W.Y."/>
            <person name="Chen H."/>
            <person name="Yin W.L."/>
            <person name="Huang T."/>
            <person name="Niu S.C."/>
            <person name="Liu Z.J."/>
        </authorList>
    </citation>
    <scope>NUCLEOTIDE SEQUENCE [LARGE SCALE GENOMIC DNA]</scope>
    <source>
        <strain evidence="2">Lindl</strain>
    </source>
</reference>
<evidence type="ECO:0000313" key="2">
    <source>
        <dbReference type="EMBL" id="KAH0470434.1"/>
    </source>
</evidence>
<keyword evidence="3" id="KW-1185">Reference proteome</keyword>
<sequence length="82" mass="8901">MQNGSIWTVDREINGPENVQKLHEYSYAMVVGGLQLVCAFCCVATPPPSEGQPVSDTTTLTLPPPIFSRAEKNASTMASNRF</sequence>
<dbReference type="Proteomes" id="UP000775213">
    <property type="component" value="Unassembled WGS sequence"/>
</dbReference>
<comment type="caution">
    <text evidence="2">The sequence shown here is derived from an EMBL/GenBank/DDBJ whole genome shotgun (WGS) entry which is preliminary data.</text>
</comment>
<accession>A0AAV7HRN1</accession>
<feature type="compositionally biased region" description="Polar residues" evidence="1">
    <location>
        <begin position="52"/>
        <end position="61"/>
    </location>
</feature>
<gene>
    <name evidence="2" type="ORF">IEQ34_000157</name>
</gene>
<proteinExistence type="predicted"/>